<gene>
    <name evidence="6" type="ORF">PEB0149_016970</name>
</gene>
<dbReference type="AlphaFoldDB" id="A0A1R0FB97"/>
<evidence type="ECO:0000259" key="5">
    <source>
        <dbReference type="Pfam" id="PF04073"/>
    </source>
</evidence>
<protein>
    <recommendedName>
        <fullName evidence="4">Cys-tRNA(Pro)/Cys-tRNA(Cys) deacylase</fullName>
        <ecNumber evidence="4">4.2.-.-</ecNumber>
    </recommendedName>
</protein>
<comment type="caution">
    <text evidence="6">The sequence shown here is derived from an EMBL/GenBank/DDBJ whole genome shotgun (WGS) entry which is preliminary data.</text>
</comment>
<dbReference type="InterPro" id="IPR004369">
    <property type="entry name" value="Prolyl-tRNA_editing_YbaK/EbsC"/>
</dbReference>
<keyword evidence="6" id="KW-0378">Hydrolase</keyword>
<dbReference type="RefSeq" id="WP_075869381.1">
    <property type="nucleotide sequence ID" value="NZ_CALYQA010000002.1"/>
</dbReference>
<dbReference type="GO" id="GO:0002161">
    <property type="term" value="F:aminoacyl-tRNA deacylase activity"/>
    <property type="evidence" value="ECO:0007669"/>
    <property type="project" value="InterPro"/>
</dbReference>
<keyword evidence="3 4" id="KW-0456">Lyase</keyword>
<dbReference type="SUPFAM" id="SSF55826">
    <property type="entry name" value="YbaK/ProRS associated domain"/>
    <property type="match status" value="1"/>
</dbReference>
<dbReference type="GO" id="GO:0006412">
    <property type="term" value="P:translation"/>
    <property type="evidence" value="ECO:0007669"/>
    <property type="project" value="UniProtKB-KW"/>
</dbReference>
<evidence type="ECO:0000313" key="7">
    <source>
        <dbReference type="Proteomes" id="UP000187344"/>
    </source>
</evidence>
<sequence length="157" mass="17257">MSKTTPATAFLDHNHIEYEFITYQYDPHADRVGMQAAEAVGADPETVFKTLMVSVDGKPHVAVLPSDQEANMKKLAAAFGGKHAEMLSVEEAEKLTGYKVGGISPFGQRRHLPTVFEKTAELFDKIYINGGGRGFQVKMRPNDAIDVISAKVADFKR</sequence>
<dbReference type="Proteomes" id="UP000187344">
    <property type="component" value="Unassembled WGS sequence"/>
</dbReference>
<name>A0A1R0FB97_9HYPH</name>
<dbReference type="CDD" id="cd00002">
    <property type="entry name" value="YbaK_deacylase"/>
    <property type="match status" value="1"/>
</dbReference>
<dbReference type="PANTHER" id="PTHR30411:SF0">
    <property type="entry name" value="CYS-TRNA(PRO)_CYS-TRNA(CYS) DEACYLASE YBAK"/>
    <property type="match status" value="1"/>
</dbReference>
<evidence type="ECO:0000313" key="6">
    <source>
        <dbReference type="EMBL" id="OLY44230.1"/>
    </source>
</evidence>
<dbReference type="GO" id="GO:0016829">
    <property type="term" value="F:lyase activity"/>
    <property type="evidence" value="ECO:0007669"/>
    <property type="project" value="UniProtKB-KW"/>
</dbReference>
<dbReference type="InterPro" id="IPR036754">
    <property type="entry name" value="YbaK/aa-tRNA-synt-asso_dom_sf"/>
</dbReference>
<dbReference type="GeneID" id="92991144"/>
<evidence type="ECO:0000256" key="2">
    <source>
        <dbReference type="ARBA" id="ARBA00022917"/>
    </source>
</evidence>
<evidence type="ECO:0000256" key="4">
    <source>
        <dbReference type="PIRNR" id="PIRNR006181"/>
    </source>
</evidence>
<dbReference type="NCBIfam" id="TIGR00011">
    <property type="entry name" value="YbaK_EbsC"/>
    <property type="match status" value="1"/>
</dbReference>
<dbReference type="EC" id="4.2.-.-" evidence="4"/>
<comment type="similarity">
    <text evidence="1 4">Belongs to the prolyl-tRNA editing family. YbaK/EbsC subfamily.</text>
</comment>
<dbReference type="OrthoDB" id="9809296at2"/>
<keyword evidence="2 4" id="KW-0648">Protein biosynthesis</keyword>
<organism evidence="6 7">
    <name type="scientific">Bartonella apis</name>
    <dbReference type="NCBI Taxonomy" id="1686310"/>
    <lineage>
        <taxon>Bacteria</taxon>
        <taxon>Pseudomonadati</taxon>
        <taxon>Pseudomonadota</taxon>
        <taxon>Alphaproteobacteria</taxon>
        <taxon>Hyphomicrobiales</taxon>
        <taxon>Bartonellaceae</taxon>
        <taxon>Bartonella</taxon>
    </lineage>
</organism>
<dbReference type="InterPro" id="IPR007214">
    <property type="entry name" value="YbaK/aa-tRNA-synth-assoc-dom"/>
</dbReference>
<feature type="domain" description="YbaK/aminoacyl-tRNA synthetase-associated" evidence="5">
    <location>
        <begin position="35"/>
        <end position="145"/>
    </location>
</feature>
<accession>A0A1R0FB97</accession>
<evidence type="ECO:0000256" key="3">
    <source>
        <dbReference type="ARBA" id="ARBA00023239"/>
    </source>
</evidence>
<dbReference type="PIRSF" id="PIRSF006181">
    <property type="entry name" value="EbsC_YbaK"/>
    <property type="match status" value="1"/>
</dbReference>
<dbReference type="PANTHER" id="PTHR30411">
    <property type="entry name" value="CYTOPLASMIC PROTEIN"/>
    <property type="match status" value="1"/>
</dbReference>
<dbReference type="EMBL" id="LXYT01000001">
    <property type="protein sequence ID" value="OLY44230.1"/>
    <property type="molecule type" value="Genomic_DNA"/>
</dbReference>
<dbReference type="Pfam" id="PF04073">
    <property type="entry name" value="tRNA_edit"/>
    <property type="match status" value="1"/>
</dbReference>
<reference evidence="6 7" key="1">
    <citation type="submission" date="2016-12" db="EMBL/GenBank/DDBJ databases">
        <title>Comparative genomics of Bartonella apis.</title>
        <authorList>
            <person name="Engel P."/>
        </authorList>
    </citation>
    <scope>NUCLEOTIDE SEQUENCE [LARGE SCALE GENOMIC DNA]</scope>
    <source>
        <strain evidence="6 7">PEB0149</strain>
    </source>
</reference>
<evidence type="ECO:0000256" key="1">
    <source>
        <dbReference type="ARBA" id="ARBA00009798"/>
    </source>
</evidence>
<keyword evidence="7" id="KW-1185">Reference proteome</keyword>
<dbReference type="Gene3D" id="3.90.960.10">
    <property type="entry name" value="YbaK/aminoacyl-tRNA synthetase-associated domain"/>
    <property type="match status" value="1"/>
</dbReference>
<proteinExistence type="inferred from homology"/>